<evidence type="ECO:0000313" key="6">
    <source>
        <dbReference type="Proteomes" id="UP000410492"/>
    </source>
</evidence>
<keyword evidence="2 3" id="KW-0040">ANK repeat</keyword>
<dbReference type="OrthoDB" id="275278at2759"/>
<accession>A0A653CX38</accession>
<dbReference type="Gene3D" id="1.10.750.20">
    <property type="entry name" value="SOCS box"/>
    <property type="match status" value="1"/>
</dbReference>
<dbReference type="AlphaFoldDB" id="A0A653CX38"/>
<dbReference type="Proteomes" id="UP000410492">
    <property type="component" value="Unassembled WGS sequence"/>
</dbReference>
<dbReference type="Pfam" id="PF07525">
    <property type="entry name" value="SOCS_box"/>
    <property type="match status" value="1"/>
</dbReference>
<keyword evidence="6" id="KW-1185">Reference proteome</keyword>
<name>A0A653CX38_CALMS</name>
<dbReference type="PROSITE" id="PS50297">
    <property type="entry name" value="ANK_REP_REGION"/>
    <property type="match status" value="1"/>
</dbReference>
<dbReference type="CDD" id="cd03716">
    <property type="entry name" value="SOCS_ASB_like"/>
    <property type="match status" value="1"/>
</dbReference>
<dbReference type="SMART" id="SM00248">
    <property type="entry name" value="ANK"/>
    <property type="match status" value="5"/>
</dbReference>
<reference evidence="5 6" key="1">
    <citation type="submission" date="2019-01" db="EMBL/GenBank/DDBJ databases">
        <authorList>
            <person name="Sayadi A."/>
        </authorList>
    </citation>
    <scope>NUCLEOTIDE SEQUENCE [LARGE SCALE GENOMIC DNA]</scope>
</reference>
<dbReference type="PROSITE" id="PS50088">
    <property type="entry name" value="ANK_REPEAT"/>
    <property type="match status" value="1"/>
</dbReference>
<keyword evidence="1" id="KW-0677">Repeat</keyword>
<dbReference type="InterPro" id="IPR036036">
    <property type="entry name" value="SOCS_box-like_dom_sf"/>
</dbReference>
<dbReference type="InterPro" id="IPR036770">
    <property type="entry name" value="Ankyrin_rpt-contain_sf"/>
</dbReference>
<gene>
    <name evidence="5" type="ORF">CALMAC_LOCUS12580</name>
</gene>
<dbReference type="InterPro" id="IPR002110">
    <property type="entry name" value="Ankyrin_rpt"/>
</dbReference>
<proteinExistence type="predicted"/>
<dbReference type="Gene3D" id="1.25.40.20">
    <property type="entry name" value="Ankyrin repeat-containing domain"/>
    <property type="match status" value="3"/>
</dbReference>
<dbReference type="SUPFAM" id="SSF158235">
    <property type="entry name" value="SOCS box-like"/>
    <property type="match status" value="1"/>
</dbReference>
<dbReference type="PANTHER" id="PTHR24198:SF165">
    <property type="entry name" value="ANKYRIN REPEAT-CONTAINING PROTEIN-RELATED"/>
    <property type="match status" value="1"/>
</dbReference>
<evidence type="ECO:0000256" key="2">
    <source>
        <dbReference type="ARBA" id="ARBA00023043"/>
    </source>
</evidence>
<dbReference type="InterPro" id="IPR001496">
    <property type="entry name" value="SOCS_box"/>
</dbReference>
<dbReference type="PROSITE" id="PS50225">
    <property type="entry name" value="SOCS"/>
    <property type="match status" value="1"/>
</dbReference>
<dbReference type="Pfam" id="PF12796">
    <property type="entry name" value="Ank_2"/>
    <property type="match status" value="1"/>
</dbReference>
<evidence type="ECO:0000256" key="3">
    <source>
        <dbReference type="PROSITE-ProRule" id="PRU00023"/>
    </source>
</evidence>
<dbReference type="SMART" id="SM00969">
    <property type="entry name" value="SOCS_box"/>
    <property type="match status" value="1"/>
</dbReference>
<dbReference type="EMBL" id="CAACVG010009206">
    <property type="protein sequence ID" value="VEN52429.1"/>
    <property type="molecule type" value="Genomic_DNA"/>
</dbReference>
<dbReference type="SUPFAM" id="SSF48403">
    <property type="entry name" value="Ankyrin repeat"/>
    <property type="match status" value="1"/>
</dbReference>
<feature type="domain" description="SOCS box" evidence="4">
    <location>
        <begin position="455"/>
        <end position="512"/>
    </location>
</feature>
<protein>
    <recommendedName>
        <fullName evidence="4">SOCS box domain-containing protein</fullName>
    </recommendedName>
</protein>
<organism evidence="5 6">
    <name type="scientific">Callosobruchus maculatus</name>
    <name type="common">Southern cowpea weevil</name>
    <name type="synonym">Pulse bruchid</name>
    <dbReference type="NCBI Taxonomy" id="64391"/>
    <lineage>
        <taxon>Eukaryota</taxon>
        <taxon>Metazoa</taxon>
        <taxon>Ecdysozoa</taxon>
        <taxon>Arthropoda</taxon>
        <taxon>Hexapoda</taxon>
        <taxon>Insecta</taxon>
        <taxon>Pterygota</taxon>
        <taxon>Neoptera</taxon>
        <taxon>Endopterygota</taxon>
        <taxon>Coleoptera</taxon>
        <taxon>Polyphaga</taxon>
        <taxon>Cucujiformia</taxon>
        <taxon>Chrysomeloidea</taxon>
        <taxon>Chrysomelidae</taxon>
        <taxon>Bruchinae</taxon>
        <taxon>Bruchini</taxon>
        <taxon>Callosobruchus</taxon>
    </lineage>
</organism>
<evidence type="ECO:0000256" key="1">
    <source>
        <dbReference type="ARBA" id="ARBA00022737"/>
    </source>
</evidence>
<dbReference type="GO" id="GO:0035556">
    <property type="term" value="P:intracellular signal transduction"/>
    <property type="evidence" value="ECO:0007669"/>
    <property type="project" value="InterPro"/>
</dbReference>
<evidence type="ECO:0000313" key="5">
    <source>
        <dbReference type="EMBL" id="VEN52429.1"/>
    </source>
</evidence>
<feature type="repeat" description="ANK" evidence="3">
    <location>
        <begin position="107"/>
        <end position="135"/>
    </location>
</feature>
<sequence length="512" mass="57950">MGGQVSQVFQSGSALLTNGHGHKVSDSTRQKVQTIFDALRANPKIGVQRLEGLLQQLPKNENILAIHDEAGYNLLQKCVGANNVELVRWLLARHSAADVNRFPCSLPLHIACIKGHDECVELLLKHGAKSDVEARMCWPGPHSSNCEERGKYSAAIQQEETCIERDPRERLPSSKLQSAIYYALDGDQVNILTLLSQRGEDPWELINTPDSLGNTPLHALVVRYALEEAQYGYDKWNKWDVLHLVRYLLQNGARPSINHAGNSAVACVLRHVRDWDVCYELLNMLLNDGGVPLINKDPLHHFTHSMKVCYLNCIRILLKKGANPNCSYRANLTPLHVLVFTVSENITLNCDAQKELNFEFIKNILILLLTHGLDPNVRVSRRTEHILHPCMDMVQNVRDCHDLRYVYDLTLTLVQYGANPDLTLSMSEAVKNHPLHAQSCLKILHTQQLSLVPGKMTEPLTVIIRDLYKRPRSLKQICRVKIHNCLGRRPGLYLNKLSLPNQLKDYLLNFEA</sequence>
<evidence type="ECO:0000259" key="4">
    <source>
        <dbReference type="PROSITE" id="PS50225"/>
    </source>
</evidence>
<dbReference type="PANTHER" id="PTHR24198">
    <property type="entry name" value="ANKYRIN REPEAT AND PROTEIN KINASE DOMAIN-CONTAINING PROTEIN"/>
    <property type="match status" value="1"/>
</dbReference>